<dbReference type="AlphaFoldDB" id="A0A1N5VUU3"/>
<dbReference type="Proteomes" id="UP000185124">
    <property type="component" value="Unassembled WGS sequence"/>
</dbReference>
<sequence>MTARSLGGPARPIAGLCAPDGVLVVGPAVVSVRTVASGVPGRRPVEVQVLQQTGGVCGDEVQPVLRWLPEAARRGRANVRRPVPGRAGGFDAPGEALHRPGR</sequence>
<evidence type="ECO:0000256" key="1">
    <source>
        <dbReference type="SAM" id="MobiDB-lite"/>
    </source>
</evidence>
<dbReference type="RefSeq" id="WP_074310495.1">
    <property type="nucleotide sequence ID" value="NZ_FSQT01000001.1"/>
</dbReference>
<gene>
    <name evidence="2" type="ORF">SAMN04489832_1877</name>
</gene>
<keyword evidence="3" id="KW-1185">Reference proteome</keyword>
<dbReference type="EMBL" id="FSQT01000001">
    <property type="protein sequence ID" value="SIM76470.1"/>
    <property type="molecule type" value="Genomic_DNA"/>
</dbReference>
<proteinExistence type="predicted"/>
<name>A0A1N5VUU3_9ACTN</name>
<organism evidence="2 3">
    <name type="scientific">Micromonospora cremea</name>
    <dbReference type="NCBI Taxonomy" id="709881"/>
    <lineage>
        <taxon>Bacteria</taxon>
        <taxon>Bacillati</taxon>
        <taxon>Actinomycetota</taxon>
        <taxon>Actinomycetes</taxon>
        <taxon>Micromonosporales</taxon>
        <taxon>Micromonosporaceae</taxon>
        <taxon>Micromonospora</taxon>
    </lineage>
</organism>
<feature type="region of interest" description="Disordered" evidence="1">
    <location>
        <begin position="75"/>
        <end position="102"/>
    </location>
</feature>
<protein>
    <submittedName>
        <fullName evidence="2">Uncharacterized protein</fullName>
    </submittedName>
</protein>
<accession>A0A1N5VUU3</accession>
<evidence type="ECO:0000313" key="2">
    <source>
        <dbReference type="EMBL" id="SIM76470.1"/>
    </source>
</evidence>
<evidence type="ECO:0000313" key="3">
    <source>
        <dbReference type="Proteomes" id="UP000185124"/>
    </source>
</evidence>
<reference evidence="3" key="1">
    <citation type="submission" date="2016-12" db="EMBL/GenBank/DDBJ databases">
        <authorList>
            <person name="Varghese N."/>
            <person name="Submissions S."/>
        </authorList>
    </citation>
    <scope>NUCLEOTIDE SEQUENCE [LARGE SCALE GENOMIC DNA]</scope>
    <source>
        <strain evidence="3">DSM 45599</strain>
    </source>
</reference>